<comment type="caution">
    <text evidence="5">The sequence shown here is derived from an EMBL/GenBank/DDBJ whole genome shotgun (WGS) entry which is preliminary data.</text>
</comment>
<dbReference type="InterPro" id="IPR033140">
    <property type="entry name" value="Lipase_GDXG_put_SER_AS"/>
</dbReference>
<gene>
    <name evidence="5" type="ORF">AAF454_10350</name>
</gene>
<evidence type="ECO:0000256" key="1">
    <source>
        <dbReference type="ARBA" id="ARBA00010515"/>
    </source>
</evidence>
<evidence type="ECO:0000256" key="3">
    <source>
        <dbReference type="PROSITE-ProRule" id="PRU10038"/>
    </source>
</evidence>
<dbReference type="Gene3D" id="3.40.50.1820">
    <property type="entry name" value="alpha/beta hydrolase"/>
    <property type="match status" value="1"/>
</dbReference>
<accession>A0ABU9LLW5</accession>
<dbReference type="InterPro" id="IPR013094">
    <property type="entry name" value="AB_hydrolase_3"/>
</dbReference>
<dbReference type="PROSITE" id="PS01174">
    <property type="entry name" value="LIPASE_GDXG_SER"/>
    <property type="match status" value="1"/>
</dbReference>
<name>A0ABU9LLW5_9BACL</name>
<proteinExistence type="inferred from homology"/>
<dbReference type="InterPro" id="IPR029058">
    <property type="entry name" value="AB_hydrolase_fold"/>
</dbReference>
<evidence type="ECO:0000256" key="2">
    <source>
        <dbReference type="ARBA" id="ARBA00022801"/>
    </source>
</evidence>
<dbReference type="PANTHER" id="PTHR48081">
    <property type="entry name" value="AB HYDROLASE SUPERFAMILY PROTEIN C4A8.06C"/>
    <property type="match status" value="1"/>
</dbReference>
<sequence length="323" mass="36743">MTSIQLKPEAKRYIQNHGSYNPFTENEQGIQIERTPFLQRHIQLADIKSIENTYFIAKDGTKIPIRIYTPHTDEAILPIILYFHGGGWAIGDLDYMDGGCQYLSKHSQAIIVNVDYRLAPEHPYPIPQQDAYDALNWIYQNPLQLPIDLKRLAVAGDSAGGNLAASIAVRAIEEQGPPIQALLLTYPALDATATVANEDLQFAKQYGLDDDELDLYYRYYVQGNERLTHPYVSPALYEKKALLPPTIIVSAAYDVLNHEGEKFIEELQQAGVQAERVILDGLIHSFFSKMDYFEQETEEATIHLSNFFHFIIQDGLNFKTEYR</sequence>
<dbReference type="Proteomes" id="UP001398420">
    <property type="component" value="Unassembled WGS sequence"/>
</dbReference>
<dbReference type="RefSeq" id="WP_087680223.1">
    <property type="nucleotide sequence ID" value="NZ_JBBCRB010000002.1"/>
</dbReference>
<dbReference type="SUPFAM" id="SSF53474">
    <property type="entry name" value="alpha/beta-Hydrolases"/>
    <property type="match status" value="1"/>
</dbReference>
<dbReference type="PANTHER" id="PTHR48081:SF8">
    <property type="entry name" value="ALPHA_BETA HYDROLASE FOLD-3 DOMAIN-CONTAINING PROTEIN-RELATED"/>
    <property type="match status" value="1"/>
</dbReference>
<dbReference type="GO" id="GO:0016787">
    <property type="term" value="F:hydrolase activity"/>
    <property type="evidence" value="ECO:0007669"/>
    <property type="project" value="UniProtKB-KW"/>
</dbReference>
<comment type="similarity">
    <text evidence="1">Belongs to the 'GDXG' lipolytic enzyme family.</text>
</comment>
<evidence type="ECO:0000313" key="6">
    <source>
        <dbReference type="Proteomes" id="UP001398420"/>
    </source>
</evidence>
<dbReference type="EMBL" id="JBCEWA010000007">
    <property type="protein sequence ID" value="MEL5988798.1"/>
    <property type="molecule type" value="Genomic_DNA"/>
</dbReference>
<organism evidence="5 6">
    <name type="scientific">Kurthia gibsonii</name>
    <dbReference type="NCBI Taxonomy" id="33946"/>
    <lineage>
        <taxon>Bacteria</taxon>
        <taxon>Bacillati</taxon>
        <taxon>Bacillota</taxon>
        <taxon>Bacilli</taxon>
        <taxon>Bacillales</taxon>
        <taxon>Caryophanaceae</taxon>
        <taxon>Kurthia</taxon>
    </lineage>
</organism>
<keyword evidence="6" id="KW-1185">Reference proteome</keyword>
<reference evidence="5 6" key="1">
    <citation type="submission" date="2024-04" db="EMBL/GenBank/DDBJ databases">
        <authorList>
            <person name="Wu Y.S."/>
            <person name="Zhang L."/>
        </authorList>
    </citation>
    <scope>NUCLEOTIDE SEQUENCE [LARGE SCALE GENOMIC DNA]</scope>
    <source>
        <strain evidence="5 6">KG-01</strain>
    </source>
</reference>
<evidence type="ECO:0000259" key="4">
    <source>
        <dbReference type="Pfam" id="PF07859"/>
    </source>
</evidence>
<feature type="domain" description="Alpha/beta hydrolase fold-3" evidence="4">
    <location>
        <begin position="80"/>
        <end position="287"/>
    </location>
</feature>
<dbReference type="InterPro" id="IPR050300">
    <property type="entry name" value="GDXG_lipolytic_enzyme"/>
</dbReference>
<protein>
    <submittedName>
        <fullName evidence="5">Alpha/beta hydrolase</fullName>
    </submittedName>
</protein>
<dbReference type="Pfam" id="PF07859">
    <property type="entry name" value="Abhydrolase_3"/>
    <property type="match status" value="1"/>
</dbReference>
<keyword evidence="2 5" id="KW-0378">Hydrolase</keyword>
<feature type="active site" evidence="3">
    <location>
        <position position="158"/>
    </location>
</feature>
<evidence type="ECO:0000313" key="5">
    <source>
        <dbReference type="EMBL" id="MEL5988798.1"/>
    </source>
</evidence>